<protein>
    <submittedName>
        <fullName evidence="2">Uncharacterized protein</fullName>
    </submittedName>
</protein>
<dbReference type="EMBL" id="JAQQBS010000987">
    <property type="protein sequence ID" value="KAK0169205.1"/>
    <property type="molecule type" value="Genomic_DNA"/>
</dbReference>
<evidence type="ECO:0000313" key="2">
    <source>
        <dbReference type="EMBL" id="KAK0169205.1"/>
    </source>
</evidence>
<sequence>MESNPDLKKGSDEEEEVFNVPPEMGQSPTQLTRDDGASSLPAQKSSDVLNIPSQETPTAAEHQHLDHALNHQLNGHILNRPIWNIDS</sequence>
<feature type="compositionally biased region" description="Polar residues" evidence="1">
    <location>
        <begin position="40"/>
        <end position="57"/>
    </location>
</feature>
<reference evidence="2" key="2">
    <citation type="submission" date="2023-03" db="EMBL/GenBank/DDBJ databases">
        <authorList>
            <person name="Inwood S.N."/>
            <person name="Skelly J.G."/>
            <person name="Guhlin J."/>
            <person name="Harrop T.W.R."/>
            <person name="Goldson S.G."/>
            <person name="Dearden P.K."/>
        </authorList>
    </citation>
    <scope>NUCLEOTIDE SEQUENCE</scope>
    <source>
        <strain evidence="2">Irish</strain>
        <tissue evidence="2">Whole body</tissue>
    </source>
</reference>
<accession>A0AA39FGR6</accession>
<keyword evidence="3" id="KW-1185">Reference proteome</keyword>
<dbReference type="Proteomes" id="UP001168990">
    <property type="component" value="Unassembled WGS sequence"/>
</dbReference>
<reference evidence="2" key="1">
    <citation type="journal article" date="2023" name="bioRxiv">
        <title>Scaffold-level genome assemblies of two parasitoid biocontrol wasps reveal the parthenogenesis mechanism and an associated novel virus.</title>
        <authorList>
            <person name="Inwood S."/>
            <person name="Skelly J."/>
            <person name="Guhlin J."/>
            <person name="Harrop T."/>
            <person name="Goldson S."/>
            <person name="Dearden P."/>
        </authorList>
    </citation>
    <scope>NUCLEOTIDE SEQUENCE</scope>
    <source>
        <strain evidence="2">Irish</strain>
        <tissue evidence="2">Whole body</tissue>
    </source>
</reference>
<evidence type="ECO:0000256" key="1">
    <source>
        <dbReference type="SAM" id="MobiDB-lite"/>
    </source>
</evidence>
<feature type="compositionally biased region" description="Basic and acidic residues" evidence="1">
    <location>
        <begin position="1"/>
        <end position="11"/>
    </location>
</feature>
<name>A0AA39FGR6_9HYME</name>
<gene>
    <name evidence="2" type="ORF">PV328_012344</name>
</gene>
<comment type="caution">
    <text evidence="2">The sequence shown here is derived from an EMBL/GenBank/DDBJ whole genome shotgun (WGS) entry which is preliminary data.</text>
</comment>
<proteinExistence type="predicted"/>
<dbReference type="AlphaFoldDB" id="A0AA39FGR6"/>
<organism evidence="2 3">
    <name type="scientific">Microctonus aethiopoides</name>
    <dbReference type="NCBI Taxonomy" id="144406"/>
    <lineage>
        <taxon>Eukaryota</taxon>
        <taxon>Metazoa</taxon>
        <taxon>Ecdysozoa</taxon>
        <taxon>Arthropoda</taxon>
        <taxon>Hexapoda</taxon>
        <taxon>Insecta</taxon>
        <taxon>Pterygota</taxon>
        <taxon>Neoptera</taxon>
        <taxon>Endopterygota</taxon>
        <taxon>Hymenoptera</taxon>
        <taxon>Apocrita</taxon>
        <taxon>Ichneumonoidea</taxon>
        <taxon>Braconidae</taxon>
        <taxon>Euphorinae</taxon>
        <taxon>Microctonus</taxon>
    </lineage>
</organism>
<evidence type="ECO:0000313" key="3">
    <source>
        <dbReference type="Proteomes" id="UP001168990"/>
    </source>
</evidence>
<feature type="region of interest" description="Disordered" evidence="1">
    <location>
        <begin position="1"/>
        <end position="61"/>
    </location>
</feature>